<sequence>MTSQALLGALARAVDTSGAAVGRGVLAESGRHLAAHLGTGPYIVVADQNTWAAAGERLTFSLEDAGCTTIPPLIFPGRPTLYASYDNCEVIKAAMGAATPIALGAGTLNDLVKLAAFEMTRDYAVVGTAASMDGYTGAGAPMSEKGVKVTRNCKAPVVVIMDLDVVAAAPGFLTASGYGDLAAKIPGGADWILADVTGIEPIDEDVWAMVQSGVAPALSRPAALAAGDADAFEGLVEGLCLSGLAMQAYGGTRPASGAEHYFSHLWELAHLGVDLDPPLSHGGKVAIGSLAMCAFYEALLARDIAAIDLRAAADARQPWDEIEADIRTTFDGALADHAVRETKAKYASGNELYARLKPLVDQWPAVADRLRAQLVATDELSEQLRLAGASARPEDIGLTPDDVRATFPRAMYYRSRYTALDVAWELGIFDDLVEDVFTRIWI</sequence>
<dbReference type="RefSeq" id="WP_068749707.1">
    <property type="nucleotide sequence ID" value="NZ_MBQD01000003.1"/>
</dbReference>
<evidence type="ECO:0000256" key="8">
    <source>
        <dbReference type="ARBA" id="ARBA00023209"/>
    </source>
</evidence>
<proteinExistence type="predicted"/>
<dbReference type="Pfam" id="PF13685">
    <property type="entry name" value="Fe-ADH_2"/>
    <property type="match status" value="1"/>
</dbReference>
<evidence type="ECO:0000256" key="7">
    <source>
        <dbReference type="ARBA" id="ARBA00023098"/>
    </source>
</evidence>
<keyword evidence="3" id="KW-0479">Metal-binding</keyword>
<keyword evidence="1" id="KW-0963">Cytoplasm</keyword>
<keyword evidence="2" id="KW-0444">Lipid biosynthesis</keyword>
<dbReference type="PANTHER" id="PTHR43616:SF5">
    <property type="entry name" value="GLYCEROL DEHYDROGENASE 1"/>
    <property type="match status" value="1"/>
</dbReference>
<name>A0A1C0ARP4_9ACTN</name>
<keyword evidence="6" id="KW-0520">NAD</keyword>
<dbReference type="CDD" id="cd08175">
    <property type="entry name" value="G1PDH"/>
    <property type="match status" value="1"/>
</dbReference>
<evidence type="ECO:0000256" key="2">
    <source>
        <dbReference type="ARBA" id="ARBA00022516"/>
    </source>
</evidence>
<evidence type="ECO:0000256" key="4">
    <source>
        <dbReference type="ARBA" id="ARBA00022857"/>
    </source>
</evidence>
<dbReference type="SUPFAM" id="SSF56796">
    <property type="entry name" value="Dehydroquinate synthase-like"/>
    <property type="match status" value="1"/>
</dbReference>
<reference evidence="11" key="1">
    <citation type="submission" date="2016-07" db="EMBL/GenBank/DDBJ databases">
        <authorList>
            <person name="Florea S."/>
            <person name="Webb J.S."/>
            <person name="Jaromczyk J."/>
            <person name="Schardl C.L."/>
        </authorList>
    </citation>
    <scope>NUCLEOTIDE SEQUENCE [LARGE SCALE GENOMIC DNA]</scope>
    <source>
        <strain evidence="11">IPBSL-7</strain>
    </source>
</reference>
<evidence type="ECO:0000256" key="5">
    <source>
        <dbReference type="ARBA" id="ARBA00023002"/>
    </source>
</evidence>
<dbReference type="EMBL" id="MBQD01000003">
    <property type="protein sequence ID" value="OCL37011.1"/>
    <property type="molecule type" value="Genomic_DNA"/>
</dbReference>
<keyword evidence="5" id="KW-0560">Oxidoreductase</keyword>
<evidence type="ECO:0000313" key="11">
    <source>
        <dbReference type="Proteomes" id="UP000093501"/>
    </source>
</evidence>
<protein>
    <submittedName>
        <fullName evidence="10">3-dehydroquinate synthase</fullName>
    </submittedName>
</protein>
<dbReference type="PANTHER" id="PTHR43616">
    <property type="entry name" value="GLYCEROL DEHYDROGENASE"/>
    <property type="match status" value="1"/>
</dbReference>
<evidence type="ECO:0000256" key="6">
    <source>
        <dbReference type="ARBA" id="ARBA00023027"/>
    </source>
</evidence>
<dbReference type="Gene3D" id="1.20.1090.10">
    <property type="entry name" value="Dehydroquinate synthase-like - alpha domain"/>
    <property type="match status" value="1"/>
</dbReference>
<keyword evidence="8" id="KW-0594">Phospholipid biosynthesis</keyword>
<keyword evidence="4" id="KW-0521">NADP</keyword>
<evidence type="ECO:0000313" key="10">
    <source>
        <dbReference type="EMBL" id="OCL37011.1"/>
    </source>
</evidence>
<dbReference type="GO" id="GO:0008654">
    <property type="term" value="P:phospholipid biosynthetic process"/>
    <property type="evidence" value="ECO:0007669"/>
    <property type="project" value="UniProtKB-KW"/>
</dbReference>
<dbReference type="InterPro" id="IPR016205">
    <property type="entry name" value="Glycerol_DH"/>
</dbReference>
<dbReference type="AlphaFoldDB" id="A0A1C0ARP4"/>
<dbReference type="GO" id="GO:0016614">
    <property type="term" value="F:oxidoreductase activity, acting on CH-OH group of donors"/>
    <property type="evidence" value="ECO:0007669"/>
    <property type="project" value="InterPro"/>
</dbReference>
<keyword evidence="7" id="KW-0443">Lipid metabolism</keyword>
<keyword evidence="9" id="KW-1208">Phospholipid metabolism</keyword>
<dbReference type="GO" id="GO:0046872">
    <property type="term" value="F:metal ion binding"/>
    <property type="evidence" value="ECO:0007669"/>
    <property type="project" value="UniProtKB-KW"/>
</dbReference>
<evidence type="ECO:0000256" key="9">
    <source>
        <dbReference type="ARBA" id="ARBA00023264"/>
    </source>
</evidence>
<dbReference type="InterPro" id="IPR032837">
    <property type="entry name" value="G1PDH"/>
</dbReference>
<organism evidence="10 11">
    <name type="scientific">Tessaracoccus lapidicaptus</name>
    <dbReference type="NCBI Taxonomy" id="1427523"/>
    <lineage>
        <taxon>Bacteria</taxon>
        <taxon>Bacillati</taxon>
        <taxon>Actinomycetota</taxon>
        <taxon>Actinomycetes</taxon>
        <taxon>Propionibacteriales</taxon>
        <taxon>Propionibacteriaceae</taxon>
        <taxon>Tessaracoccus</taxon>
    </lineage>
</organism>
<accession>A0A1C0ARP4</accession>
<evidence type="ECO:0000256" key="3">
    <source>
        <dbReference type="ARBA" id="ARBA00022723"/>
    </source>
</evidence>
<evidence type="ECO:0000256" key="1">
    <source>
        <dbReference type="ARBA" id="ARBA00022490"/>
    </source>
</evidence>
<gene>
    <name evidence="10" type="ORF">BCR15_12150</name>
</gene>
<dbReference type="Gene3D" id="3.40.50.1970">
    <property type="match status" value="1"/>
</dbReference>
<dbReference type="Proteomes" id="UP000093501">
    <property type="component" value="Unassembled WGS sequence"/>
</dbReference>
<keyword evidence="11" id="KW-1185">Reference proteome</keyword>
<comment type="caution">
    <text evidence="10">The sequence shown here is derived from an EMBL/GenBank/DDBJ whole genome shotgun (WGS) entry which is preliminary data.</text>
</comment>